<keyword evidence="1" id="KW-0812">Transmembrane</keyword>
<feature type="transmembrane region" description="Helical" evidence="1">
    <location>
        <begin position="143"/>
        <end position="162"/>
    </location>
</feature>
<evidence type="ECO:0000313" key="2">
    <source>
        <dbReference type="EMBL" id="KAF7375577.1"/>
    </source>
</evidence>
<reference evidence="2" key="1">
    <citation type="submission" date="2020-05" db="EMBL/GenBank/DDBJ databases">
        <title>Mycena genomes resolve the evolution of fungal bioluminescence.</title>
        <authorList>
            <person name="Tsai I.J."/>
        </authorList>
    </citation>
    <scope>NUCLEOTIDE SEQUENCE</scope>
    <source>
        <strain evidence="2">160909Yilan</strain>
    </source>
</reference>
<dbReference type="AlphaFoldDB" id="A0A8H6ZDV1"/>
<accession>A0A8H6ZDV1</accession>
<feature type="transmembrane region" description="Helical" evidence="1">
    <location>
        <begin position="219"/>
        <end position="243"/>
    </location>
</feature>
<keyword evidence="3" id="KW-1185">Reference proteome</keyword>
<protein>
    <submittedName>
        <fullName evidence="2">Uncharacterized protein</fullName>
    </submittedName>
</protein>
<feature type="transmembrane region" description="Helical" evidence="1">
    <location>
        <begin position="58"/>
        <end position="80"/>
    </location>
</feature>
<evidence type="ECO:0000313" key="3">
    <source>
        <dbReference type="Proteomes" id="UP000623467"/>
    </source>
</evidence>
<gene>
    <name evidence="2" type="ORF">MSAN_00446000</name>
</gene>
<evidence type="ECO:0000256" key="1">
    <source>
        <dbReference type="SAM" id="Phobius"/>
    </source>
</evidence>
<name>A0A8H6ZDV1_9AGAR</name>
<keyword evidence="1" id="KW-0472">Membrane</keyword>
<feature type="transmembrane region" description="Helical" evidence="1">
    <location>
        <begin position="177"/>
        <end position="199"/>
    </location>
</feature>
<dbReference type="Proteomes" id="UP000623467">
    <property type="component" value="Unassembled WGS sequence"/>
</dbReference>
<comment type="caution">
    <text evidence="2">The sequence shown here is derived from an EMBL/GenBank/DDBJ whole genome shotgun (WGS) entry which is preliminary data.</text>
</comment>
<dbReference type="OrthoDB" id="3226582at2759"/>
<organism evidence="2 3">
    <name type="scientific">Mycena sanguinolenta</name>
    <dbReference type="NCBI Taxonomy" id="230812"/>
    <lineage>
        <taxon>Eukaryota</taxon>
        <taxon>Fungi</taxon>
        <taxon>Dikarya</taxon>
        <taxon>Basidiomycota</taxon>
        <taxon>Agaricomycotina</taxon>
        <taxon>Agaricomycetes</taxon>
        <taxon>Agaricomycetidae</taxon>
        <taxon>Agaricales</taxon>
        <taxon>Marasmiineae</taxon>
        <taxon>Mycenaceae</taxon>
        <taxon>Mycena</taxon>
    </lineage>
</organism>
<proteinExistence type="predicted"/>
<keyword evidence="1" id="KW-1133">Transmembrane helix</keyword>
<dbReference type="EMBL" id="JACAZH010000002">
    <property type="protein sequence ID" value="KAF7375577.1"/>
    <property type="molecule type" value="Genomic_DNA"/>
</dbReference>
<sequence>MDYTIAPSTFLRYWQFTVSQVCGLFTAILLYGVLFVLLCIAAPGLYHWGGGARKMLAAATFAMGLLATSQIVIHVIVTLLHLKILRLEIEGETWPTSPTRARAVNLLFRLEAAEDFLLTTNNVVTDGLFIYRCFLVWGRNSRVVLLPILMLIATTVLGYWSSYRDDLVDPYLIDQRIAYIMVLLTNIVLLILTAGRIWWIRREAIRVLESAHIRKYNTIVAIILESGAIYCLSIIFFLISISATSSPDTTISQISQSALPQIMNIAPTLIIVRVGLGHTAGGTISEPVFSSRVANSSCGGLR</sequence>
<feature type="transmembrane region" description="Helical" evidence="1">
    <location>
        <begin position="21"/>
        <end position="46"/>
    </location>
</feature>